<sequence>MAGVTRVTGVRVYDVGQGDAVALLDQDEAPFLQIDYGGRQGNPFAVRGAQRIDKTMPVRPGSLLVLTHWDEDHWFSARRGGAARQATWLVPRQLTSPRAVMFSADLDEIYCVPEKWVGNAKCFVASNGDAFWWEKIGSAPRPPASHEDCNLTGLACSIVRAEDKSVILLPGDAPLHAVGHYKQYLGGAHLLRGLVAFHHGSKSDWNRTTRHLLRGFAARSPTFDIAFSCANPNPYNHPHIRNYLEAAPRATAHVTANLRSVGRSSIDILF</sequence>
<proteinExistence type="predicted"/>
<dbReference type="SUPFAM" id="SSF56281">
    <property type="entry name" value="Metallo-hydrolase/oxidoreductase"/>
    <property type="match status" value="1"/>
</dbReference>
<keyword evidence="2" id="KW-1185">Reference proteome</keyword>
<name>A0ABX7R798_9GAMM</name>
<evidence type="ECO:0008006" key="3">
    <source>
        <dbReference type="Google" id="ProtNLM"/>
    </source>
</evidence>
<protein>
    <recommendedName>
        <fullName evidence="3">Metallo-beta-lactamase domain-containing protein</fullName>
    </recommendedName>
</protein>
<accession>A0ABX7R798</accession>
<organism evidence="1 2">
    <name type="scientific">Lysobacter arenosi</name>
    <dbReference type="NCBI Taxonomy" id="2795387"/>
    <lineage>
        <taxon>Bacteria</taxon>
        <taxon>Pseudomonadati</taxon>
        <taxon>Pseudomonadota</taxon>
        <taxon>Gammaproteobacteria</taxon>
        <taxon>Lysobacterales</taxon>
        <taxon>Lysobacteraceae</taxon>
        <taxon>Lysobacter</taxon>
    </lineage>
</organism>
<evidence type="ECO:0000313" key="1">
    <source>
        <dbReference type="EMBL" id="QSX74002.1"/>
    </source>
</evidence>
<dbReference type="RefSeq" id="WP_200607509.1">
    <property type="nucleotide sequence ID" value="NZ_CP071517.1"/>
</dbReference>
<dbReference type="InterPro" id="IPR036866">
    <property type="entry name" value="RibonucZ/Hydroxyglut_hydro"/>
</dbReference>
<dbReference type="Proteomes" id="UP000663400">
    <property type="component" value="Chromosome"/>
</dbReference>
<evidence type="ECO:0000313" key="2">
    <source>
        <dbReference type="Proteomes" id="UP000663400"/>
    </source>
</evidence>
<dbReference type="EMBL" id="CP071517">
    <property type="protein sequence ID" value="QSX74002.1"/>
    <property type="molecule type" value="Genomic_DNA"/>
</dbReference>
<gene>
    <name evidence="1" type="ORF">HIV01_012320</name>
</gene>
<reference evidence="1 2" key="1">
    <citation type="submission" date="2021-02" db="EMBL/GenBank/DDBJ databases">
        <title>Lysobacter arenosi sp. nov., isolated from soil of gangwondo yeongwol, south Korea.</title>
        <authorList>
            <person name="Kim K.R."/>
            <person name="Kim K.H."/>
            <person name="Jeon C.O."/>
        </authorList>
    </citation>
    <scope>NUCLEOTIDE SEQUENCE [LARGE SCALE GENOMIC DNA]</scope>
    <source>
        <strain evidence="1 2">R7</strain>
    </source>
</reference>